<dbReference type="EMBL" id="MSIF01000019">
    <property type="protein sequence ID" value="OLF06838.1"/>
    <property type="molecule type" value="Genomic_DNA"/>
</dbReference>
<keyword evidence="1" id="KW-0472">Membrane</keyword>
<proteinExistence type="predicted"/>
<sequence>MGTVSTDTLTGSARTMTVWAGGLFAVVSAMHLLFFVGGSLDHLPDWVPGGPLWTSLSPGDTMGQPLAWFWLSVGSFAVPTLLLGLVLAGSARQGRALPGYVTWTLAVWTVVAALMVLPSGLPVLVVASGLLVAARLRR</sequence>
<keyword evidence="1" id="KW-0812">Transmembrane</keyword>
<keyword evidence="3" id="KW-1185">Reference proteome</keyword>
<protein>
    <submittedName>
        <fullName evidence="2">Uncharacterized protein</fullName>
    </submittedName>
</protein>
<name>A0A7Z0WGR2_9PSEU</name>
<feature type="transmembrane region" description="Helical" evidence="1">
    <location>
        <begin position="67"/>
        <end position="88"/>
    </location>
</feature>
<dbReference type="AlphaFoldDB" id="A0A7Z0WGR2"/>
<accession>A0A7Z0WGR2</accession>
<evidence type="ECO:0000313" key="3">
    <source>
        <dbReference type="Proteomes" id="UP000185696"/>
    </source>
</evidence>
<gene>
    <name evidence="2" type="ORF">BLA60_30315</name>
</gene>
<organism evidence="2 3">
    <name type="scientific">Actinophytocola xinjiangensis</name>
    <dbReference type="NCBI Taxonomy" id="485602"/>
    <lineage>
        <taxon>Bacteria</taxon>
        <taxon>Bacillati</taxon>
        <taxon>Actinomycetota</taxon>
        <taxon>Actinomycetes</taxon>
        <taxon>Pseudonocardiales</taxon>
        <taxon>Pseudonocardiaceae</taxon>
    </lineage>
</organism>
<dbReference type="Proteomes" id="UP000185696">
    <property type="component" value="Unassembled WGS sequence"/>
</dbReference>
<evidence type="ECO:0000256" key="1">
    <source>
        <dbReference type="SAM" id="Phobius"/>
    </source>
</evidence>
<reference evidence="2 3" key="1">
    <citation type="submission" date="2016-12" db="EMBL/GenBank/DDBJ databases">
        <title>The draft genome sequence of Actinophytocola xinjiangensis.</title>
        <authorList>
            <person name="Wang W."/>
            <person name="Yuan L."/>
        </authorList>
    </citation>
    <scope>NUCLEOTIDE SEQUENCE [LARGE SCALE GENOMIC DNA]</scope>
    <source>
        <strain evidence="2 3">CGMCC 4.4663</strain>
    </source>
</reference>
<evidence type="ECO:0000313" key="2">
    <source>
        <dbReference type="EMBL" id="OLF06838.1"/>
    </source>
</evidence>
<keyword evidence="1" id="KW-1133">Transmembrane helix</keyword>
<comment type="caution">
    <text evidence="2">The sequence shown here is derived from an EMBL/GenBank/DDBJ whole genome shotgun (WGS) entry which is preliminary data.</text>
</comment>
<feature type="transmembrane region" description="Helical" evidence="1">
    <location>
        <begin position="100"/>
        <end position="133"/>
    </location>
</feature>
<feature type="transmembrane region" description="Helical" evidence="1">
    <location>
        <begin position="18"/>
        <end position="40"/>
    </location>
</feature>